<dbReference type="RefSeq" id="WP_167460163.1">
    <property type="nucleotide sequence ID" value="NZ_CP046171.1"/>
</dbReference>
<gene>
    <name evidence="2" type="ORF">F5X71_00465</name>
</gene>
<organism evidence="2 3">
    <name type="scientific">Nocardia brasiliensis</name>
    <dbReference type="NCBI Taxonomy" id="37326"/>
    <lineage>
        <taxon>Bacteria</taxon>
        <taxon>Bacillati</taxon>
        <taxon>Actinomycetota</taxon>
        <taxon>Actinomycetes</taxon>
        <taxon>Mycobacteriales</taxon>
        <taxon>Nocardiaceae</taxon>
        <taxon>Nocardia</taxon>
    </lineage>
</organism>
<reference evidence="2 3" key="1">
    <citation type="journal article" date="2019" name="ACS Chem. Biol.">
        <title>Identification and Mobilization of a Cryptic Antibiotic Biosynthesis Gene Locus from a Human-Pathogenic Nocardia Isolate.</title>
        <authorList>
            <person name="Herisse M."/>
            <person name="Ishida K."/>
            <person name="Porter J.L."/>
            <person name="Howden B."/>
            <person name="Hertweck C."/>
            <person name="Stinear T.P."/>
            <person name="Pidot S.J."/>
        </authorList>
    </citation>
    <scope>NUCLEOTIDE SEQUENCE [LARGE SCALE GENOMIC DNA]</scope>
    <source>
        <strain evidence="2 3">AUSMDU00024985</strain>
    </source>
</reference>
<dbReference type="InterPro" id="IPR056908">
    <property type="entry name" value="Gp80-like"/>
</dbReference>
<dbReference type="EMBL" id="CP046171">
    <property type="protein sequence ID" value="QIS01005.1"/>
    <property type="molecule type" value="Genomic_DNA"/>
</dbReference>
<dbReference type="Pfam" id="PF23140">
    <property type="entry name" value="Gp80"/>
    <property type="match status" value="1"/>
</dbReference>
<name>A0A6G9XJB2_NOCBR</name>
<dbReference type="Proteomes" id="UP000501705">
    <property type="component" value="Chromosome"/>
</dbReference>
<evidence type="ECO:0000256" key="1">
    <source>
        <dbReference type="SAM" id="MobiDB-lite"/>
    </source>
</evidence>
<sequence>MTATTAERNAHAEFWASRGNTFSAHTGDPGAAGTANEVVGGGYSRQTTTWPGSAIDGTITGSQLTFPVPGGTNVTHLGRWNGSTYLGSIDSPDASVSPAGEIKPTPSYTYSGD</sequence>
<proteinExistence type="predicted"/>
<feature type="region of interest" description="Disordered" evidence="1">
    <location>
        <begin position="88"/>
        <end position="113"/>
    </location>
</feature>
<evidence type="ECO:0000313" key="3">
    <source>
        <dbReference type="Proteomes" id="UP000501705"/>
    </source>
</evidence>
<accession>A0A6G9XJB2</accession>
<dbReference type="AlphaFoldDB" id="A0A6G9XJB2"/>
<feature type="region of interest" description="Disordered" evidence="1">
    <location>
        <begin position="1"/>
        <end position="56"/>
    </location>
</feature>
<protein>
    <submittedName>
        <fullName evidence="2">Uncharacterized protein</fullName>
    </submittedName>
</protein>
<evidence type="ECO:0000313" key="2">
    <source>
        <dbReference type="EMBL" id="QIS01005.1"/>
    </source>
</evidence>